<dbReference type="Proteomes" id="UP000293433">
    <property type="component" value="Unassembled WGS sequence"/>
</dbReference>
<dbReference type="PANTHER" id="PTHR30203">
    <property type="entry name" value="OUTER MEMBRANE CATION EFFLUX PROTEIN"/>
    <property type="match status" value="1"/>
</dbReference>
<sequence>MNDRHRMNDRHAAEASPRRHQRIARGGAAACALALLTACATGPAATSNTSSPLAGPATAPDGGPARARAAAEALAPPAWAGPPEARTNAWPDAQQGWARFGGELLAGHVAQAQQAWPGVRAAQARVAQARALMRQADGARLPQLSAAASAGREREPGAGSAATRLGADLQLAWEVDLAGGLDDAARARSAAWQAARLDERSLRLQLAAEVATLHVELRGLHDRLALVHAHVANHRRLLALLEAQKQAGRANGLDLARQQAALSSSEAAIAPLRLRQRLALEALATLLARPGQDLALPALSLSSLRSDDLPAAGLPGVLLSRRPDVRRIEAMLDAADADVAAARAALWPRLTVGAQVGREAGRLALLTQPAAFAWSVAAELGAVLFDGGQRRAEVAQREAGRDALVQDYLQVALVAWREVHEALAVIEETGARQTHEQAAAQAGAEAVRLAELRLQAGAVDLGVVLEARRQLLLNEQALLDAREARARAHVLLYRALGGGWDGATASRATPPTLATLATTELSTLTTPHLPARDRP</sequence>
<evidence type="ECO:0000313" key="5">
    <source>
        <dbReference type="Proteomes" id="UP000293433"/>
    </source>
</evidence>
<dbReference type="GO" id="GO:0015562">
    <property type="term" value="F:efflux transmembrane transporter activity"/>
    <property type="evidence" value="ECO:0007669"/>
    <property type="project" value="InterPro"/>
</dbReference>
<evidence type="ECO:0000256" key="3">
    <source>
        <dbReference type="SAM" id="MobiDB-lite"/>
    </source>
</evidence>
<comment type="caution">
    <text evidence="4">The sequence shown here is derived from an EMBL/GenBank/DDBJ whole genome shotgun (WGS) entry which is preliminary data.</text>
</comment>
<keyword evidence="2" id="KW-0472">Membrane</keyword>
<dbReference type="AlphaFoldDB" id="A0A4Q7LR95"/>
<dbReference type="SUPFAM" id="SSF56954">
    <property type="entry name" value="Outer membrane efflux proteins (OEP)"/>
    <property type="match status" value="1"/>
</dbReference>
<organism evidence="4 5">
    <name type="scientific">Sphaerotilus mobilis</name>
    <dbReference type="NCBI Taxonomy" id="47994"/>
    <lineage>
        <taxon>Bacteria</taxon>
        <taxon>Pseudomonadati</taxon>
        <taxon>Pseudomonadota</taxon>
        <taxon>Betaproteobacteria</taxon>
        <taxon>Burkholderiales</taxon>
        <taxon>Sphaerotilaceae</taxon>
        <taxon>Sphaerotilus</taxon>
    </lineage>
</organism>
<comment type="subcellular location">
    <subcellularLocation>
        <location evidence="2">Cell membrane</location>
        <topology evidence="2">Lipid-anchor</topology>
    </subcellularLocation>
</comment>
<dbReference type="PANTHER" id="PTHR30203:SF33">
    <property type="entry name" value="BLR4455 PROTEIN"/>
    <property type="match status" value="1"/>
</dbReference>
<dbReference type="InterPro" id="IPR003423">
    <property type="entry name" value="OMP_efflux"/>
</dbReference>
<dbReference type="Pfam" id="PF02321">
    <property type="entry name" value="OEP"/>
    <property type="match status" value="2"/>
</dbReference>
<comment type="similarity">
    <text evidence="1 2">Belongs to the outer membrane factor (OMF) (TC 1.B.17) family.</text>
</comment>
<feature type="region of interest" description="Disordered" evidence="3">
    <location>
        <begin position="1"/>
        <end position="21"/>
    </location>
</feature>
<dbReference type="Gene3D" id="1.20.1600.10">
    <property type="entry name" value="Outer membrane efflux proteins (OEP)"/>
    <property type="match status" value="1"/>
</dbReference>
<evidence type="ECO:0000313" key="4">
    <source>
        <dbReference type="EMBL" id="RZS56833.1"/>
    </source>
</evidence>
<dbReference type="Gene3D" id="2.20.200.10">
    <property type="entry name" value="Outer membrane efflux proteins (OEP)"/>
    <property type="match status" value="1"/>
</dbReference>
<keyword evidence="5" id="KW-1185">Reference proteome</keyword>
<evidence type="ECO:0000256" key="1">
    <source>
        <dbReference type="ARBA" id="ARBA00007613"/>
    </source>
</evidence>
<dbReference type="OrthoDB" id="9770517at2"/>
<dbReference type="EMBL" id="SGWV01000008">
    <property type="protein sequence ID" value="RZS56833.1"/>
    <property type="molecule type" value="Genomic_DNA"/>
</dbReference>
<dbReference type="GO" id="GO:0005886">
    <property type="term" value="C:plasma membrane"/>
    <property type="evidence" value="ECO:0007669"/>
    <property type="project" value="UniProtKB-SubCell"/>
</dbReference>
<feature type="region of interest" description="Disordered" evidence="3">
    <location>
        <begin position="44"/>
        <end position="65"/>
    </location>
</feature>
<accession>A0A4Q7LR95</accession>
<name>A0A4Q7LR95_9BURK</name>
<keyword evidence="2" id="KW-1134">Transmembrane beta strand</keyword>
<keyword evidence="2" id="KW-0564">Palmitate</keyword>
<evidence type="ECO:0000256" key="2">
    <source>
        <dbReference type="RuleBase" id="RU362097"/>
    </source>
</evidence>
<dbReference type="NCBIfam" id="TIGR01845">
    <property type="entry name" value="outer_NodT"/>
    <property type="match status" value="1"/>
</dbReference>
<reference evidence="4 5" key="1">
    <citation type="submission" date="2019-02" db="EMBL/GenBank/DDBJ databases">
        <title>Genomic Encyclopedia of Type Strains, Phase IV (KMG-IV): sequencing the most valuable type-strain genomes for metagenomic binning, comparative biology and taxonomic classification.</title>
        <authorList>
            <person name="Goeker M."/>
        </authorList>
    </citation>
    <scope>NUCLEOTIDE SEQUENCE [LARGE SCALE GENOMIC DNA]</scope>
    <source>
        <strain evidence="4 5">DSM 10617</strain>
    </source>
</reference>
<dbReference type="InterPro" id="IPR010131">
    <property type="entry name" value="MdtP/NodT-like"/>
</dbReference>
<keyword evidence="2" id="KW-0812">Transmembrane</keyword>
<protein>
    <submittedName>
        <fullName evidence="4">NodT family efflux transporter outer membrane factor (OMF) lipoprotein</fullName>
    </submittedName>
</protein>
<proteinExistence type="inferred from homology"/>
<feature type="compositionally biased region" description="Basic and acidic residues" evidence="3">
    <location>
        <begin position="1"/>
        <end position="17"/>
    </location>
</feature>
<keyword evidence="2 4" id="KW-0449">Lipoprotein</keyword>
<gene>
    <name evidence="4" type="ORF">EV685_1388</name>
</gene>